<gene>
    <name evidence="5" type="ORF">WNY58_02130</name>
</gene>
<feature type="domain" description="Methyl-accepting transducer" evidence="4">
    <location>
        <begin position="115"/>
        <end position="351"/>
    </location>
</feature>
<accession>A0ABU9TN92</accession>
<evidence type="ECO:0000313" key="6">
    <source>
        <dbReference type="Proteomes" id="UP001449225"/>
    </source>
</evidence>
<dbReference type="SMART" id="SM00283">
    <property type="entry name" value="MA"/>
    <property type="match status" value="1"/>
</dbReference>
<proteinExistence type="predicted"/>
<dbReference type="SUPFAM" id="SSF58104">
    <property type="entry name" value="Methyl-accepting chemotaxis protein (MCP) signaling domain"/>
    <property type="match status" value="1"/>
</dbReference>
<evidence type="ECO:0000313" key="5">
    <source>
        <dbReference type="EMBL" id="MEM5535180.1"/>
    </source>
</evidence>
<reference evidence="5 6" key="1">
    <citation type="submission" date="2024-03" db="EMBL/GenBank/DDBJ databases">
        <title>Community enrichment and isolation of bacterial strains for fucoidan degradation.</title>
        <authorList>
            <person name="Sichert A."/>
        </authorList>
    </citation>
    <scope>NUCLEOTIDE SEQUENCE [LARGE SCALE GENOMIC DNA]</scope>
    <source>
        <strain evidence="5 6">AS76</strain>
    </source>
</reference>
<dbReference type="RefSeq" id="WP_156473431.1">
    <property type="nucleotide sequence ID" value="NZ_CAXBCE010000006.1"/>
</dbReference>
<comment type="caution">
    <text evidence="5">The sequence shown here is derived from an EMBL/GenBank/DDBJ whole genome shotgun (WGS) entry which is preliminary data.</text>
</comment>
<organism evidence="5 6">
    <name type="scientific">Neptuniibacter pectenicola</name>
    <dbReference type="NCBI Taxonomy" id="1806669"/>
    <lineage>
        <taxon>Bacteria</taxon>
        <taxon>Pseudomonadati</taxon>
        <taxon>Pseudomonadota</taxon>
        <taxon>Gammaproteobacteria</taxon>
        <taxon>Oceanospirillales</taxon>
        <taxon>Oceanospirillaceae</taxon>
        <taxon>Neptuniibacter</taxon>
    </lineage>
</organism>
<keyword evidence="6" id="KW-1185">Reference proteome</keyword>
<evidence type="ECO:0000256" key="3">
    <source>
        <dbReference type="PROSITE-ProRule" id="PRU00284"/>
    </source>
</evidence>
<dbReference type="Proteomes" id="UP001449225">
    <property type="component" value="Unassembled WGS sequence"/>
</dbReference>
<sequence>MLPLSFGYSLLSKVSLQTSGILLLCGWLLVIATQAYDITQALWVLVPLSYFQISFIFMCQRRWDNLVSVINEFTQHNLHFREQHSSSDKPLRELTQNLYSLSRNYEELNDLSNQLCSEMKFSTHELENLAKHTADAASEQQNQLLTVASASEEMSQTVHLIREHVQKTHSNAQDSQTMCIDGSQEAHQLNNSIVDVRQQFTEAVTKINQLTSEAEAIQAFVSTIEKVAAQTNLLALNAAIEAARAGEAGRGFAVVADEVRQLAGNTEKATSDITHLVSSMLNRVGEVTTSMESCETMLSTGSNTCTRMLDLLHAIENGSNTSLAFISEVNHSIDEHASASNELSEKLTNIGMLLQQHSEQASSLTELTGYLEKLAEKSAQKEAVA</sequence>
<evidence type="ECO:0000256" key="1">
    <source>
        <dbReference type="ARBA" id="ARBA00004370"/>
    </source>
</evidence>
<dbReference type="Gene3D" id="1.10.287.950">
    <property type="entry name" value="Methyl-accepting chemotaxis protein"/>
    <property type="match status" value="1"/>
</dbReference>
<dbReference type="PROSITE" id="PS50111">
    <property type="entry name" value="CHEMOTAXIS_TRANSDUC_2"/>
    <property type="match status" value="1"/>
</dbReference>
<protein>
    <submittedName>
        <fullName evidence="5">Methyl-accepting chemotaxis protein</fullName>
    </submittedName>
</protein>
<evidence type="ECO:0000259" key="4">
    <source>
        <dbReference type="PROSITE" id="PS50111"/>
    </source>
</evidence>
<comment type="subcellular location">
    <subcellularLocation>
        <location evidence="1">Membrane</location>
    </subcellularLocation>
</comment>
<dbReference type="Pfam" id="PF00015">
    <property type="entry name" value="MCPsignal"/>
    <property type="match status" value="1"/>
</dbReference>
<keyword evidence="2 3" id="KW-0807">Transducer</keyword>
<dbReference type="InterPro" id="IPR004089">
    <property type="entry name" value="MCPsignal_dom"/>
</dbReference>
<evidence type="ECO:0000256" key="2">
    <source>
        <dbReference type="ARBA" id="ARBA00023224"/>
    </source>
</evidence>
<dbReference type="PANTHER" id="PTHR32089">
    <property type="entry name" value="METHYL-ACCEPTING CHEMOTAXIS PROTEIN MCPB"/>
    <property type="match status" value="1"/>
</dbReference>
<dbReference type="EMBL" id="JBBMRA010000001">
    <property type="protein sequence ID" value="MEM5535180.1"/>
    <property type="molecule type" value="Genomic_DNA"/>
</dbReference>
<name>A0ABU9TN92_9GAMM</name>
<dbReference type="PANTHER" id="PTHR32089:SF112">
    <property type="entry name" value="LYSOZYME-LIKE PROTEIN-RELATED"/>
    <property type="match status" value="1"/>
</dbReference>